<evidence type="ECO:0000313" key="1">
    <source>
        <dbReference type="EMBL" id="RPD53178.1"/>
    </source>
</evidence>
<reference evidence="1" key="1">
    <citation type="journal article" date="2018" name="Genome Biol. Evol.">
        <title>Genomics and development of Lentinus tigrinus, a white-rot wood-decaying mushroom with dimorphic fruiting bodies.</title>
        <authorList>
            <person name="Wu B."/>
            <person name="Xu Z."/>
            <person name="Knudson A."/>
            <person name="Carlson A."/>
            <person name="Chen N."/>
            <person name="Kovaka S."/>
            <person name="LaButti K."/>
            <person name="Lipzen A."/>
            <person name="Pennachio C."/>
            <person name="Riley R."/>
            <person name="Schakwitz W."/>
            <person name="Umezawa K."/>
            <person name="Ohm R.A."/>
            <person name="Grigoriev I.V."/>
            <person name="Nagy L.G."/>
            <person name="Gibbons J."/>
            <person name="Hibbett D."/>
        </authorList>
    </citation>
    <scope>NUCLEOTIDE SEQUENCE [LARGE SCALE GENOMIC DNA]</scope>
    <source>
        <strain evidence="1">ALCF2SS1-6</strain>
    </source>
</reference>
<keyword evidence="2" id="KW-1185">Reference proteome</keyword>
<name>A0A5C2RNI8_9APHY</name>
<accession>A0A5C2RNI8</accession>
<proteinExistence type="predicted"/>
<sequence length="196" mass="21689">MPEVLPNLPFTLAASAPTAEAYPLVSYSSSSAQSSTIPDTNSGWRIEVLEQTIYDRGLASEYHIPDIMFHDFRLRDALKKDFRFLADPEGAAWPESVQAPQKLAIVLCFDGYGKHSRQVNVLRHMQGHTLPPTRSKVAHIVASFIDAFLIETRDPAKAGPLSYRGRQLTLDDLVLIDVHHASQGSLQPTIGIIDRA</sequence>
<organism evidence="1 2">
    <name type="scientific">Lentinus tigrinus ALCF2SS1-6</name>
    <dbReference type="NCBI Taxonomy" id="1328759"/>
    <lineage>
        <taxon>Eukaryota</taxon>
        <taxon>Fungi</taxon>
        <taxon>Dikarya</taxon>
        <taxon>Basidiomycota</taxon>
        <taxon>Agaricomycotina</taxon>
        <taxon>Agaricomycetes</taxon>
        <taxon>Polyporales</taxon>
        <taxon>Polyporaceae</taxon>
        <taxon>Lentinus</taxon>
    </lineage>
</organism>
<evidence type="ECO:0000313" key="2">
    <source>
        <dbReference type="Proteomes" id="UP000313359"/>
    </source>
</evidence>
<dbReference type="AlphaFoldDB" id="A0A5C2RNI8"/>
<dbReference type="OrthoDB" id="2735520at2759"/>
<gene>
    <name evidence="1" type="ORF">L227DRAFT_658358</name>
</gene>
<protein>
    <submittedName>
        <fullName evidence="1">Uncharacterized protein</fullName>
    </submittedName>
</protein>
<dbReference type="EMBL" id="ML122327">
    <property type="protein sequence ID" value="RPD53178.1"/>
    <property type="molecule type" value="Genomic_DNA"/>
</dbReference>
<dbReference type="Proteomes" id="UP000313359">
    <property type="component" value="Unassembled WGS sequence"/>
</dbReference>